<sequence length="888" mass="100103">MAGGKRCFPLRSAPAVAGPALSPPQARGRRRTGCDVRRRDCGRDPQQRGDGLRRPPFPGCRGWAVGGDSASAGAVHAGTCSPGGGIPAIGKRDGFLAWLVSAAAADGNGRPPGAGEIPAGGSSESPTREGRTGGTTVPQPRRGEPPVPAHSAGCSPAASGVPMREPRGERALEESLERYQRRLRERASESISQLKHALAKGDGTGFDHSSVDEDSDNADRASDDCGTAASQELQHSHAVNQLKILLQQQERMESEESPSRRKNSFHKPPEAVPADLPALFDLVPIISDQSQYIKHLEAEVKFYKEELCGVKDQEQSVLLENEELHQKLKFLTAEYMLREQTLLDASANTQKSWPVGGKGCSTHQPVTSSLTHNKDQAFVAPASGDKARWPIELENLKLLYQEKVNILDDQIQSLRKDLSESQKTCKDLEGRLKHQKSLFAARNSGQVGGLCLNCAQHEAILAQTHCSVHVQTIERLTRERDDLMDALVSVRQSIKEMQQRESNACKQVEHAVQMAEEANFEKTKALIHCDQLKSEMERQKNYLEKELAAQLNKRADEKEALRREMKKEREDLAAMVTALSKDVAVLEAQIERITREKNSLASQLEESQCQLASHEMEMNKVCGEMRYQLNQTKMKKDEAEKELREYRTKTIRELEIKDQKIEKLGLDLNGNKQRLEQAQQDVTEAREECLKLTELLSKSEHQLHLTRLEKENIQHSISNEAKARALQAQQREQELTQKMQQMEAQHEKTVEELDSLLTSQNTFIAKLKEECFVLAKKLEQMSEKYRSEVNQLSQEKEYLHGRLEKMQKRNDELDQQCIQHGRMHERMKSRLKQLDKHCQATAQQLVELLNKQNQLFKEKHLLTEEVQFLRTQGKKWDADLKQDTDGMK</sequence>
<keyword evidence="1" id="KW-0175">Coiled coil</keyword>
<evidence type="ECO:0000313" key="4">
    <source>
        <dbReference type="Proteomes" id="UP000694413"/>
    </source>
</evidence>
<dbReference type="AlphaFoldDB" id="A0A8D2MUX2"/>
<feature type="coiled-coil region" evidence="1">
    <location>
        <begin position="404"/>
        <end position="431"/>
    </location>
</feature>
<organism evidence="3 4">
    <name type="scientific">Zonotrichia albicollis</name>
    <name type="common">White-throated sparrow</name>
    <name type="synonym">Fringilla albicollis</name>
    <dbReference type="NCBI Taxonomy" id="44394"/>
    <lineage>
        <taxon>Eukaryota</taxon>
        <taxon>Metazoa</taxon>
        <taxon>Chordata</taxon>
        <taxon>Craniata</taxon>
        <taxon>Vertebrata</taxon>
        <taxon>Euteleostomi</taxon>
        <taxon>Archelosauria</taxon>
        <taxon>Archosauria</taxon>
        <taxon>Dinosauria</taxon>
        <taxon>Saurischia</taxon>
        <taxon>Theropoda</taxon>
        <taxon>Coelurosauria</taxon>
        <taxon>Aves</taxon>
        <taxon>Neognathae</taxon>
        <taxon>Neoaves</taxon>
        <taxon>Telluraves</taxon>
        <taxon>Australaves</taxon>
        <taxon>Passeriformes</taxon>
        <taxon>Passerellidae</taxon>
        <taxon>Zonotrichia</taxon>
    </lineage>
</organism>
<feature type="region of interest" description="Disordered" evidence="2">
    <location>
        <begin position="105"/>
        <end position="231"/>
    </location>
</feature>
<protein>
    <submittedName>
        <fullName evidence="3">SHH signaling and ciliosis regulator SDCCAG8</fullName>
    </submittedName>
</protein>
<gene>
    <name evidence="3" type="primary">SDCCAG8</name>
</gene>
<feature type="region of interest" description="Disordered" evidence="2">
    <location>
        <begin position="249"/>
        <end position="271"/>
    </location>
</feature>
<name>A0A8D2MUX2_ZONAL</name>
<dbReference type="GO" id="GO:0001764">
    <property type="term" value="P:neuron migration"/>
    <property type="evidence" value="ECO:0007669"/>
    <property type="project" value="TreeGrafter"/>
</dbReference>
<feature type="compositionally biased region" description="Basic and acidic residues" evidence="2">
    <location>
        <begin position="164"/>
        <end position="188"/>
    </location>
</feature>
<dbReference type="GO" id="GO:0007098">
    <property type="term" value="P:centrosome cycle"/>
    <property type="evidence" value="ECO:0007669"/>
    <property type="project" value="InterPro"/>
</dbReference>
<feature type="region of interest" description="Disordered" evidence="2">
    <location>
        <begin position="1"/>
        <end position="61"/>
    </location>
</feature>
<feature type="compositionally biased region" description="Basic and acidic residues" evidence="2">
    <location>
        <begin position="250"/>
        <end position="259"/>
    </location>
</feature>
<dbReference type="Pfam" id="PF15964">
    <property type="entry name" value="CCCAP"/>
    <property type="match status" value="1"/>
</dbReference>
<dbReference type="Proteomes" id="UP000694413">
    <property type="component" value="Unassembled WGS sequence"/>
</dbReference>
<reference evidence="3" key="1">
    <citation type="submission" date="2025-08" db="UniProtKB">
        <authorList>
            <consortium name="Ensembl"/>
        </authorList>
    </citation>
    <scope>IDENTIFICATION</scope>
</reference>
<dbReference type="PANTHER" id="PTHR34343">
    <property type="entry name" value="SEROLOGICALLY DEFINED COLON CANCER ANTIGEN 8"/>
    <property type="match status" value="1"/>
</dbReference>
<keyword evidence="4" id="KW-1185">Reference proteome</keyword>
<dbReference type="PANTHER" id="PTHR34343:SF1">
    <property type="entry name" value="SEROLOGICALLY DEFINED COLON CANCER ANTIGEN 8"/>
    <property type="match status" value="1"/>
</dbReference>
<feature type="compositionally biased region" description="Basic and acidic residues" evidence="2">
    <location>
        <begin position="32"/>
        <end position="53"/>
    </location>
</feature>
<dbReference type="GO" id="GO:0005813">
    <property type="term" value="C:centrosome"/>
    <property type="evidence" value="ECO:0007669"/>
    <property type="project" value="InterPro"/>
</dbReference>
<feature type="coiled-coil region" evidence="1">
    <location>
        <begin position="473"/>
        <end position="500"/>
    </location>
</feature>
<feature type="coiled-coil region" evidence="1">
    <location>
        <begin position="529"/>
        <end position="851"/>
    </location>
</feature>
<dbReference type="Ensembl" id="ENSZALT00000018725.1">
    <property type="protein sequence ID" value="ENSZALP00000013741.1"/>
    <property type="gene ID" value="ENSZALG00000011433.1"/>
</dbReference>
<reference evidence="3" key="2">
    <citation type="submission" date="2025-09" db="UniProtKB">
        <authorList>
            <consortium name="Ensembl"/>
        </authorList>
    </citation>
    <scope>IDENTIFICATION</scope>
</reference>
<dbReference type="InterPro" id="IPR031887">
    <property type="entry name" value="SDCCAG8"/>
</dbReference>
<evidence type="ECO:0000256" key="2">
    <source>
        <dbReference type="SAM" id="MobiDB-lite"/>
    </source>
</evidence>
<dbReference type="GO" id="GO:0035148">
    <property type="term" value="P:tube formation"/>
    <property type="evidence" value="ECO:0007669"/>
    <property type="project" value="TreeGrafter"/>
</dbReference>
<dbReference type="GO" id="GO:0005814">
    <property type="term" value="C:centriole"/>
    <property type="evidence" value="ECO:0007669"/>
    <property type="project" value="TreeGrafter"/>
</dbReference>
<dbReference type="GO" id="GO:0030010">
    <property type="term" value="P:establishment of cell polarity"/>
    <property type="evidence" value="ECO:0007669"/>
    <property type="project" value="TreeGrafter"/>
</dbReference>
<accession>A0A8D2MUX2</accession>
<proteinExistence type="predicted"/>
<evidence type="ECO:0000256" key="1">
    <source>
        <dbReference type="SAM" id="Coils"/>
    </source>
</evidence>
<evidence type="ECO:0000313" key="3">
    <source>
        <dbReference type="Ensembl" id="ENSZALP00000013741.1"/>
    </source>
</evidence>